<dbReference type="Proteomes" id="UP000266673">
    <property type="component" value="Unassembled WGS sequence"/>
</dbReference>
<protein>
    <submittedName>
        <fullName evidence="1">Uncharacterized protein</fullName>
    </submittedName>
</protein>
<evidence type="ECO:0000313" key="2">
    <source>
        <dbReference type="Proteomes" id="UP000266673"/>
    </source>
</evidence>
<comment type="caution">
    <text evidence="1">The sequence shown here is derived from an EMBL/GenBank/DDBJ whole genome shotgun (WGS) entry which is preliminary data.</text>
</comment>
<evidence type="ECO:0000313" key="1">
    <source>
        <dbReference type="EMBL" id="RIB03537.1"/>
    </source>
</evidence>
<accession>A0A397U3F4</accession>
<organism evidence="1 2">
    <name type="scientific">Gigaspora rosea</name>
    <dbReference type="NCBI Taxonomy" id="44941"/>
    <lineage>
        <taxon>Eukaryota</taxon>
        <taxon>Fungi</taxon>
        <taxon>Fungi incertae sedis</taxon>
        <taxon>Mucoromycota</taxon>
        <taxon>Glomeromycotina</taxon>
        <taxon>Glomeromycetes</taxon>
        <taxon>Diversisporales</taxon>
        <taxon>Gigasporaceae</taxon>
        <taxon>Gigaspora</taxon>
    </lineage>
</organism>
<name>A0A397U3F4_9GLOM</name>
<proteinExistence type="predicted"/>
<keyword evidence="2" id="KW-1185">Reference proteome</keyword>
<dbReference type="EMBL" id="QKWP01002383">
    <property type="protein sequence ID" value="RIB03537.1"/>
    <property type="molecule type" value="Genomic_DNA"/>
</dbReference>
<gene>
    <name evidence="1" type="ORF">C2G38_2224773</name>
</gene>
<reference evidence="1 2" key="1">
    <citation type="submission" date="2018-06" db="EMBL/GenBank/DDBJ databases">
        <title>Comparative genomics reveals the genomic features of Rhizophagus irregularis, R. cerebriforme, R. diaphanum and Gigaspora rosea, and their symbiotic lifestyle signature.</title>
        <authorList>
            <person name="Morin E."/>
            <person name="San Clemente H."/>
            <person name="Chen E.C.H."/>
            <person name="De La Providencia I."/>
            <person name="Hainaut M."/>
            <person name="Kuo A."/>
            <person name="Kohler A."/>
            <person name="Murat C."/>
            <person name="Tang N."/>
            <person name="Roy S."/>
            <person name="Loubradou J."/>
            <person name="Henrissat B."/>
            <person name="Grigoriev I.V."/>
            <person name="Corradi N."/>
            <person name="Roux C."/>
            <person name="Martin F.M."/>
        </authorList>
    </citation>
    <scope>NUCLEOTIDE SEQUENCE [LARGE SCALE GENOMIC DNA]</scope>
    <source>
        <strain evidence="1 2">DAOM 194757</strain>
    </source>
</reference>
<dbReference type="OrthoDB" id="2408544at2759"/>
<dbReference type="AlphaFoldDB" id="A0A397U3F4"/>
<sequence>MTSTALNETKFQPSNTNFTLLYKNFCDAIILVYCKTQEAIMCYCLFEKALIQRRNEIVSDKQVDPESNIVSRILNKEIKTQLPADTSDSLLRKRIEKAKKLYKLFDAIDNVSFDYSIQIELHSDEKNPEHMTQLCELSSRNDNKNFSDLKVEISIPTISQSKKDLLEAKEGSFSKKGYFDLYKEFSCEKFDYYGIHEGSLCRVCKQSHEEGKSIKGRYEARSYFIKCGGYEIEITA</sequence>